<dbReference type="RefSeq" id="WP_134359182.1">
    <property type="nucleotide sequence ID" value="NZ_CP038033.1"/>
</dbReference>
<keyword evidence="3" id="KW-1185">Reference proteome</keyword>
<dbReference type="OrthoDB" id="58809at2"/>
<dbReference type="Proteomes" id="UP000294325">
    <property type="component" value="Chromosome"/>
</dbReference>
<gene>
    <name evidence="2" type="ORF">E3U44_16450</name>
</gene>
<dbReference type="InterPro" id="IPR029052">
    <property type="entry name" value="Metallo-depent_PP-like"/>
</dbReference>
<dbReference type="AlphaFoldDB" id="A0A4P7C2L5"/>
<dbReference type="GO" id="GO:0016787">
    <property type="term" value="F:hydrolase activity"/>
    <property type="evidence" value="ECO:0007669"/>
    <property type="project" value="InterPro"/>
</dbReference>
<evidence type="ECO:0000259" key="1">
    <source>
        <dbReference type="Pfam" id="PF00149"/>
    </source>
</evidence>
<dbReference type="SUPFAM" id="SSF56300">
    <property type="entry name" value="Metallo-dependent phosphatases"/>
    <property type="match status" value="1"/>
</dbReference>
<name>A0A4P7C2L5_9GAMM</name>
<dbReference type="InterPro" id="IPR004843">
    <property type="entry name" value="Calcineurin-like_PHP"/>
</dbReference>
<dbReference type="EMBL" id="CP038033">
    <property type="protein sequence ID" value="QBQ55927.1"/>
    <property type="molecule type" value="Genomic_DNA"/>
</dbReference>
<protein>
    <recommendedName>
        <fullName evidence="1">Calcineurin-like phosphoesterase domain-containing protein</fullName>
    </recommendedName>
</protein>
<evidence type="ECO:0000313" key="2">
    <source>
        <dbReference type="EMBL" id="QBQ55927.1"/>
    </source>
</evidence>
<feature type="domain" description="Calcineurin-like phosphoesterase" evidence="1">
    <location>
        <begin position="48"/>
        <end position="146"/>
    </location>
</feature>
<reference evidence="2 3" key="1">
    <citation type="submission" date="2019-03" db="EMBL/GenBank/DDBJ databases">
        <title>The genome sequence of Nitrosococcus wardiae strain D1FHST reveals the archetypal metabolic capacity of ammonia-oxidizing Gammaproteobacteria.</title>
        <authorList>
            <person name="Wang L."/>
            <person name="Lim C.K."/>
            <person name="Hanson T.E."/>
            <person name="Dang H."/>
            <person name="Klotz M.G."/>
        </authorList>
    </citation>
    <scope>NUCLEOTIDE SEQUENCE [LARGE SCALE GENOMIC DNA]</scope>
    <source>
        <strain evidence="2 3">D1FHS</strain>
    </source>
</reference>
<evidence type="ECO:0000313" key="3">
    <source>
        <dbReference type="Proteomes" id="UP000294325"/>
    </source>
</evidence>
<sequence length="350" mass="40146">MENFNVRRPGGQMNRVLGLWLCMTTGVGGVLQAEEGSSVPRSPGAEFSFALIGDLPYEDEQVASFNRLIDHVNRDCTVQFILHAGDIKGGGERCDNDRILARFAQYQRFNRAFIYTPGDNEWTDCHRLSSGGYYPLERLDFLRRTFFPAPDQSTGRHPIRVLSQSEVRGFEDFVENVMFVRNNVVFGTLHVVGSNNDLRPWTGFDPFDSVDHPRDDRLAEFKRRRDAVLAWLDAIFGQAKEIETRGIFITMQADPRFDLPQDDPDRTGFKEIINHLRELTAIFKKPVVLAHGDFHEYWVDKPFDTPHDDPRLPHFTRIQTFGSPRVNWVKVGIAPHLPALFVFEQKIISP</sequence>
<organism evidence="2 3">
    <name type="scientific">Nitrosococcus wardiae</name>
    <dbReference type="NCBI Taxonomy" id="1814290"/>
    <lineage>
        <taxon>Bacteria</taxon>
        <taxon>Pseudomonadati</taxon>
        <taxon>Pseudomonadota</taxon>
        <taxon>Gammaproteobacteria</taxon>
        <taxon>Chromatiales</taxon>
        <taxon>Chromatiaceae</taxon>
        <taxon>Nitrosococcus</taxon>
    </lineage>
</organism>
<dbReference type="Pfam" id="PF00149">
    <property type="entry name" value="Metallophos"/>
    <property type="match status" value="1"/>
</dbReference>
<dbReference type="KEGG" id="nwr:E3U44_16450"/>
<accession>A0A4P7C2L5</accession>
<proteinExistence type="predicted"/>